<keyword evidence="6" id="KW-1185">Reference proteome</keyword>
<evidence type="ECO:0000256" key="2">
    <source>
        <dbReference type="ARBA" id="ARBA00022630"/>
    </source>
</evidence>
<keyword evidence="2" id="KW-0285">Flavoprotein</keyword>
<feature type="domain" description="FAD/NAD(P)-binding" evidence="4">
    <location>
        <begin position="4"/>
        <end position="284"/>
    </location>
</feature>
<dbReference type="SUPFAM" id="SSF51905">
    <property type="entry name" value="FAD/NAD(P)-binding domain"/>
    <property type="match status" value="1"/>
</dbReference>
<sequence>MRSDAIILGGSFAGLSAALYIARARRRVCVIDAGAPRNRFAAASHGFFAQDGENPLAMIATARAQLAGYPNASFVAGEAVSARAAGDGFAVSLADGQRLEASKLVLAFGISDILPDLPGLAERWGTSVLHCPYCHGFEFAGRVLGVLFAGPKSIHQAELIAEWGPTTLFLNGHPGPDAQTSARLAGRDIRIEPGPVRALAGDGRALSALVMADGRAVPLDALFVGPRYRLNSPIAEELGCALDEGMLGPTIRTDAMKETTVPGVYAAGDAARFPHSVAWASADGVTAGVSLHQALVFPRMAA</sequence>
<dbReference type="InterPro" id="IPR023753">
    <property type="entry name" value="FAD/NAD-binding_dom"/>
</dbReference>
<evidence type="ECO:0000256" key="1">
    <source>
        <dbReference type="ARBA" id="ARBA00018719"/>
    </source>
</evidence>
<dbReference type="PANTHER" id="PTHR48105">
    <property type="entry name" value="THIOREDOXIN REDUCTASE 1-RELATED-RELATED"/>
    <property type="match status" value="1"/>
</dbReference>
<dbReference type="RefSeq" id="WP_183667078.1">
    <property type="nucleotide sequence ID" value="NZ_JACHOS010000003.1"/>
</dbReference>
<dbReference type="InterPro" id="IPR036188">
    <property type="entry name" value="FAD/NAD-bd_sf"/>
</dbReference>
<dbReference type="PRINTS" id="PR00469">
    <property type="entry name" value="PNDRDTASEII"/>
</dbReference>
<protein>
    <recommendedName>
        <fullName evidence="1">Thioredoxin reductase</fullName>
    </recommendedName>
</protein>
<organism evidence="5 6">
    <name type="scientific">Methylorubrum rhodesianum</name>
    <dbReference type="NCBI Taxonomy" id="29427"/>
    <lineage>
        <taxon>Bacteria</taxon>
        <taxon>Pseudomonadati</taxon>
        <taxon>Pseudomonadota</taxon>
        <taxon>Alphaproteobacteria</taxon>
        <taxon>Hyphomicrobiales</taxon>
        <taxon>Methylobacteriaceae</taxon>
        <taxon>Methylorubrum</taxon>
    </lineage>
</organism>
<dbReference type="Proteomes" id="UP001404845">
    <property type="component" value="Unassembled WGS sequence"/>
</dbReference>
<accession>A0ABU9ZH85</accession>
<evidence type="ECO:0000313" key="5">
    <source>
        <dbReference type="EMBL" id="MEN3230763.1"/>
    </source>
</evidence>
<gene>
    <name evidence="5" type="ORF">PUR21_24590</name>
</gene>
<dbReference type="InterPro" id="IPR050097">
    <property type="entry name" value="Ferredoxin-NADP_redctase_2"/>
</dbReference>
<dbReference type="Pfam" id="PF07992">
    <property type="entry name" value="Pyr_redox_2"/>
    <property type="match status" value="1"/>
</dbReference>
<dbReference type="PRINTS" id="PR00368">
    <property type="entry name" value="FADPNR"/>
</dbReference>
<name>A0ABU9ZH85_9HYPH</name>
<keyword evidence="3" id="KW-0560">Oxidoreductase</keyword>
<dbReference type="EMBL" id="JAQYXL010000001">
    <property type="protein sequence ID" value="MEN3230763.1"/>
    <property type="molecule type" value="Genomic_DNA"/>
</dbReference>
<dbReference type="Gene3D" id="3.50.50.60">
    <property type="entry name" value="FAD/NAD(P)-binding domain"/>
    <property type="match status" value="2"/>
</dbReference>
<evidence type="ECO:0000256" key="3">
    <source>
        <dbReference type="ARBA" id="ARBA00023002"/>
    </source>
</evidence>
<evidence type="ECO:0000259" key="4">
    <source>
        <dbReference type="Pfam" id="PF07992"/>
    </source>
</evidence>
<comment type="caution">
    <text evidence="5">The sequence shown here is derived from an EMBL/GenBank/DDBJ whole genome shotgun (WGS) entry which is preliminary data.</text>
</comment>
<evidence type="ECO:0000313" key="6">
    <source>
        <dbReference type="Proteomes" id="UP001404845"/>
    </source>
</evidence>
<proteinExistence type="predicted"/>
<reference evidence="5 6" key="1">
    <citation type="journal article" date="2023" name="PLoS ONE">
        <title>Complete genome assembly of Hawai'i environmental nontuberculous mycobacteria reveals unexpected co-isolation with methylobacteria.</title>
        <authorList>
            <person name="Hendrix J."/>
            <person name="Epperson L.E."/>
            <person name="Tong E.I."/>
            <person name="Chan Y.L."/>
            <person name="Hasan N.A."/>
            <person name="Dawrs S.N."/>
            <person name="Norton G.J."/>
            <person name="Virdi R."/>
            <person name="Crooks J.L."/>
            <person name="Chan E.D."/>
            <person name="Honda J.R."/>
            <person name="Strong M."/>
        </authorList>
    </citation>
    <scope>NUCLEOTIDE SEQUENCE [LARGE SCALE GENOMIC DNA]</scope>
    <source>
        <strain evidence="5 6">NJH_HI01</strain>
    </source>
</reference>